<evidence type="ECO:0000313" key="2">
    <source>
        <dbReference type="EMBL" id="AZQ77270.1"/>
    </source>
</evidence>
<sequence>MSAQSVIEPKSPAYTSVKGAATLLDCHPDTIRHMIYAGELPHVRIRKAIRIPLTALTVEALAGGVQR</sequence>
<keyword evidence="2" id="KW-0238">DNA-binding</keyword>
<accession>A0A3S9PXZ4</accession>
<protein>
    <submittedName>
        <fullName evidence="2">DNA-binding protein</fullName>
    </submittedName>
</protein>
<dbReference type="InterPro" id="IPR010093">
    <property type="entry name" value="SinI_DNA-bd"/>
</dbReference>
<dbReference type="OrthoDB" id="3389529at2"/>
<dbReference type="InterPro" id="IPR041657">
    <property type="entry name" value="HTH_17"/>
</dbReference>
<dbReference type="RefSeq" id="WP_126704074.1">
    <property type="nucleotide sequence ID" value="NZ_CP034593.1"/>
</dbReference>
<dbReference type="EMBL" id="CP034593">
    <property type="protein sequence ID" value="AZQ77270.1"/>
    <property type="molecule type" value="Genomic_DNA"/>
</dbReference>
<dbReference type="Pfam" id="PF12728">
    <property type="entry name" value="HTH_17"/>
    <property type="match status" value="1"/>
</dbReference>
<dbReference type="AlphaFoldDB" id="A0A3S9PXZ4"/>
<dbReference type="NCBIfam" id="TIGR01764">
    <property type="entry name" value="excise"/>
    <property type="match status" value="1"/>
</dbReference>
<keyword evidence="3" id="KW-1185">Reference proteome</keyword>
<reference evidence="2 3" key="1">
    <citation type="submission" date="2018-12" db="EMBL/GenBank/DDBJ databases">
        <title>Complete genome sequence of Flaviflexus sp. H23T48.</title>
        <authorList>
            <person name="Bae J.-W."/>
            <person name="Lee J.-Y."/>
        </authorList>
    </citation>
    <scope>NUCLEOTIDE SEQUENCE [LARGE SCALE GENOMIC DNA]</scope>
    <source>
        <strain evidence="2 3">H23T48</strain>
    </source>
</reference>
<dbReference type="GO" id="GO:0003677">
    <property type="term" value="F:DNA binding"/>
    <property type="evidence" value="ECO:0007669"/>
    <property type="project" value="UniProtKB-KW"/>
</dbReference>
<organism evidence="2 3">
    <name type="scientific">Flaviflexus ciconiae</name>
    <dbReference type="NCBI Taxonomy" id="2496867"/>
    <lineage>
        <taxon>Bacteria</taxon>
        <taxon>Bacillati</taxon>
        <taxon>Actinomycetota</taxon>
        <taxon>Actinomycetes</taxon>
        <taxon>Actinomycetales</taxon>
        <taxon>Actinomycetaceae</taxon>
        <taxon>Flaviflexus</taxon>
    </lineage>
</organism>
<evidence type="ECO:0000259" key="1">
    <source>
        <dbReference type="Pfam" id="PF12728"/>
    </source>
</evidence>
<name>A0A3S9PXZ4_9ACTO</name>
<dbReference type="KEGG" id="flh:EJ997_07920"/>
<proteinExistence type="predicted"/>
<dbReference type="Proteomes" id="UP000280344">
    <property type="component" value="Chromosome"/>
</dbReference>
<evidence type="ECO:0000313" key="3">
    <source>
        <dbReference type="Proteomes" id="UP000280344"/>
    </source>
</evidence>
<feature type="domain" description="Helix-turn-helix" evidence="1">
    <location>
        <begin position="17"/>
        <end position="56"/>
    </location>
</feature>
<gene>
    <name evidence="2" type="ORF">EJ997_07920</name>
</gene>